<evidence type="ECO:0000256" key="7">
    <source>
        <dbReference type="ARBA" id="ARBA00023014"/>
    </source>
</evidence>
<sequence>MNWYWIVETMEKIGRERKAPVYEMNLNDPFMVLVSAILSTRTKDEQTHKAVRKLFSVVKKPEDLLKLSEDDIDELIKPVGFHRTKAKNLKKLAEVLVNNYGGKVPDNLEELLKLPGVGRKVANIVLAHLGKPAIAVDTHVHRIANRLGVVRTKRPEETEKELKKIVPKDLWSRLNKAFVGFGQTVCKPLKPLCEECPFKSFCEYFKNLKRS</sequence>
<reference evidence="15 16" key="1">
    <citation type="journal article" date="2010" name="Stand. Genomic Sci.">
        <title>Complete genome sequence of Archaeoglobus profundus type strain (AV18).</title>
        <authorList>
            <person name="von Jan M."/>
            <person name="Lapidus A."/>
            <person name="Del Rio T.G."/>
            <person name="Copeland A."/>
            <person name="Tice H."/>
            <person name="Cheng J.F."/>
            <person name="Lucas S."/>
            <person name="Chen F."/>
            <person name="Nolan M."/>
            <person name="Goodwin L."/>
            <person name="Han C."/>
            <person name="Pitluck S."/>
            <person name="Liolios K."/>
            <person name="Ivanova N."/>
            <person name="Mavromatis K."/>
            <person name="Ovchinnikova G."/>
            <person name="Chertkov O."/>
            <person name="Pati A."/>
            <person name="Chen A."/>
            <person name="Palaniappan K."/>
            <person name="Land M."/>
            <person name="Hauser L."/>
            <person name="Chang Y.J."/>
            <person name="Jeffries C.D."/>
            <person name="Saunders E."/>
            <person name="Brettin T."/>
            <person name="Detter J.C."/>
            <person name="Chain P."/>
            <person name="Eichinger K."/>
            <person name="Huber H."/>
            <person name="Spring S."/>
            <person name="Rohde M."/>
            <person name="Goker M."/>
            <person name="Wirth R."/>
            <person name="Woyke T."/>
            <person name="Bristow J."/>
            <person name="Eisen J.A."/>
            <person name="Markowitz V."/>
            <person name="Hugenholtz P."/>
            <person name="Kyrpides N.C."/>
            <person name="Klenk H.P."/>
        </authorList>
    </citation>
    <scope>NUCLEOTIDE SEQUENCE [LARGE SCALE GENOMIC DNA]</scope>
    <source>
        <strain evidence="16">DSM 5631 / JCM 9629 / NBRC 100127 / Av18</strain>
    </source>
</reference>
<comment type="cofactor">
    <cofactor evidence="13">
        <name>[4Fe-4S] cluster</name>
        <dbReference type="ChEBI" id="CHEBI:49883"/>
    </cofactor>
    <text evidence="13">Binds 1 [4Fe-4S] cluster.</text>
</comment>
<evidence type="ECO:0000259" key="14">
    <source>
        <dbReference type="SMART" id="SM00478"/>
    </source>
</evidence>
<dbReference type="Gene3D" id="1.10.1670.10">
    <property type="entry name" value="Helix-hairpin-Helix base-excision DNA repair enzymes (C-terminal)"/>
    <property type="match status" value="1"/>
</dbReference>
<dbReference type="InterPro" id="IPR000445">
    <property type="entry name" value="HhH_motif"/>
</dbReference>
<dbReference type="GO" id="GO:0141016">
    <property type="term" value="F:G/T mismatch-specific thymine-DNA glycosylase activity"/>
    <property type="evidence" value="ECO:0007669"/>
    <property type="project" value="UniProtKB-EC"/>
</dbReference>
<dbReference type="GO" id="GO:0003677">
    <property type="term" value="F:DNA binding"/>
    <property type="evidence" value="ECO:0007669"/>
    <property type="project" value="UniProtKB-UniRule"/>
</dbReference>
<comment type="function">
    <text evidence="13">DNA repair enzyme that has both DNA N-glycosylase activity and AP-lyase activity. The DNA N-glycosylase activity releases various damaged pyrimidines from DNA by cleaving the N-glycosidic bond, leaving an AP (apurinic/apyrimidinic) site. The AP-lyase activity cleaves the phosphodiester bond 3' to the AP site by a beta-elimination, leaving a 3'-terminal unsaturated sugar and a product with a terminal 5'-phosphate.</text>
</comment>
<gene>
    <name evidence="13" type="primary">nth</name>
    <name evidence="15" type="ordered locus">Arcpr_0339</name>
</gene>
<dbReference type="HOGENOM" id="CLU_012862_3_4_2"/>
<dbReference type="InterPro" id="IPR023170">
    <property type="entry name" value="HhH_base_excis_C"/>
</dbReference>
<evidence type="ECO:0000256" key="3">
    <source>
        <dbReference type="ARBA" id="ARBA00022723"/>
    </source>
</evidence>
<dbReference type="GO" id="GO:0006289">
    <property type="term" value="P:nucleotide-excision repair"/>
    <property type="evidence" value="ECO:0007669"/>
    <property type="project" value="TreeGrafter"/>
</dbReference>
<dbReference type="InterPro" id="IPR003651">
    <property type="entry name" value="Endonuclease3_FeS-loop_motif"/>
</dbReference>
<keyword evidence="6 13" id="KW-0408">Iron</keyword>
<dbReference type="Pfam" id="PF00730">
    <property type="entry name" value="HhH-GPD"/>
    <property type="match status" value="1"/>
</dbReference>
<dbReference type="Pfam" id="PF10576">
    <property type="entry name" value="EndIII_4Fe-2S"/>
    <property type="match status" value="1"/>
</dbReference>
<dbReference type="STRING" id="572546.Arcpr_0339"/>
<dbReference type="PANTHER" id="PTHR43286:SF1">
    <property type="entry name" value="ENDONUCLEASE III-LIKE PROTEIN 1"/>
    <property type="match status" value="1"/>
</dbReference>
<dbReference type="InterPro" id="IPR003265">
    <property type="entry name" value="HhH-GPD_domain"/>
</dbReference>
<comment type="catalytic activity">
    <reaction evidence="13">
        <text>2'-deoxyribonucleotide-(2'-deoxyribose 5'-phosphate)-2'-deoxyribonucleotide-DNA = a 3'-end 2'-deoxyribonucleotide-(2,3-dehydro-2,3-deoxyribose 5'-phosphate)-DNA + a 5'-end 5'-phospho-2'-deoxyribonucleoside-DNA + H(+)</text>
        <dbReference type="Rhea" id="RHEA:66592"/>
        <dbReference type="Rhea" id="RHEA-COMP:13180"/>
        <dbReference type="Rhea" id="RHEA-COMP:16897"/>
        <dbReference type="Rhea" id="RHEA-COMP:17067"/>
        <dbReference type="ChEBI" id="CHEBI:15378"/>
        <dbReference type="ChEBI" id="CHEBI:136412"/>
        <dbReference type="ChEBI" id="CHEBI:157695"/>
        <dbReference type="ChEBI" id="CHEBI:167181"/>
        <dbReference type="EC" id="4.2.99.18"/>
    </reaction>
</comment>
<dbReference type="InterPro" id="IPR005759">
    <property type="entry name" value="Nth"/>
</dbReference>
<evidence type="ECO:0000256" key="13">
    <source>
        <dbReference type="HAMAP-Rule" id="MF_00942"/>
    </source>
</evidence>
<evidence type="ECO:0000256" key="2">
    <source>
        <dbReference type="ARBA" id="ARBA00022485"/>
    </source>
</evidence>
<dbReference type="SMART" id="SM00525">
    <property type="entry name" value="FES"/>
    <property type="match status" value="1"/>
</dbReference>
<dbReference type="CDD" id="cd00056">
    <property type="entry name" value="ENDO3c"/>
    <property type="match status" value="1"/>
</dbReference>
<dbReference type="EC" id="4.2.99.18" evidence="13"/>
<evidence type="ECO:0000256" key="11">
    <source>
        <dbReference type="ARBA" id="ARBA00023295"/>
    </source>
</evidence>
<evidence type="ECO:0000256" key="4">
    <source>
        <dbReference type="ARBA" id="ARBA00022763"/>
    </source>
</evidence>
<keyword evidence="3 13" id="KW-0479">Metal-binding</keyword>
<dbReference type="GO" id="GO:0046872">
    <property type="term" value="F:metal ion binding"/>
    <property type="evidence" value="ECO:0007669"/>
    <property type="project" value="UniProtKB-KW"/>
</dbReference>
<feature type="domain" description="HhH-GPD" evidence="14">
    <location>
        <begin position="38"/>
        <end position="184"/>
    </location>
</feature>
<dbReference type="SMART" id="SM00478">
    <property type="entry name" value="ENDO3c"/>
    <property type="match status" value="1"/>
</dbReference>
<feature type="binding site" evidence="13">
    <location>
        <position position="202"/>
    </location>
    <ligand>
        <name>[4Fe-4S] cluster</name>
        <dbReference type="ChEBI" id="CHEBI:49883"/>
    </ligand>
</feature>
<proteinExistence type="inferred from homology"/>
<dbReference type="KEGG" id="apo:Arcpr_0339"/>
<dbReference type="AlphaFoldDB" id="D2RGI4"/>
<accession>D2RGI4</accession>
<dbReference type="GeneID" id="8738993"/>
<name>D2RGI4_ARCPA</name>
<feature type="binding site" evidence="13">
    <location>
        <position position="196"/>
    </location>
    <ligand>
        <name>[4Fe-4S] cluster</name>
        <dbReference type="ChEBI" id="CHEBI:49883"/>
    </ligand>
</feature>
<evidence type="ECO:0000256" key="6">
    <source>
        <dbReference type="ARBA" id="ARBA00023004"/>
    </source>
</evidence>
<dbReference type="InterPro" id="IPR011257">
    <property type="entry name" value="DNA_glycosylase"/>
</dbReference>
<evidence type="ECO:0000256" key="1">
    <source>
        <dbReference type="ARBA" id="ARBA00008343"/>
    </source>
</evidence>
<dbReference type="GO" id="GO:0051539">
    <property type="term" value="F:4 iron, 4 sulfur cluster binding"/>
    <property type="evidence" value="ECO:0007669"/>
    <property type="project" value="UniProtKB-UniRule"/>
</dbReference>
<comment type="catalytic activity">
    <reaction evidence="12">
        <text>Hydrolyzes mismatched double-stranded DNA and polynucleotides, releasing free thymine.</text>
        <dbReference type="EC" id="3.2.2.29"/>
    </reaction>
</comment>
<dbReference type="PIRSF" id="PIRSF001435">
    <property type="entry name" value="Nth"/>
    <property type="match status" value="1"/>
</dbReference>
<evidence type="ECO:0000256" key="10">
    <source>
        <dbReference type="ARBA" id="ARBA00023239"/>
    </source>
</evidence>
<evidence type="ECO:0000256" key="5">
    <source>
        <dbReference type="ARBA" id="ARBA00022801"/>
    </source>
</evidence>
<dbReference type="Pfam" id="PF00633">
    <property type="entry name" value="HHH"/>
    <property type="match status" value="1"/>
</dbReference>
<keyword evidence="4 13" id="KW-0227">DNA damage</keyword>
<evidence type="ECO:0000256" key="8">
    <source>
        <dbReference type="ARBA" id="ARBA00023125"/>
    </source>
</evidence>
<dbReference type="eggNOG" id="arCOG00459">
    <property type="taxonomic scope" value="Archaea"/>
</dbReference>
<dbReference type="SUPFAM" id="SSF48150">
    <property type="entry name" value="DNA-glycosylase"/>
    <property type="match status" value="1"/>
</dbReference>
<evidence type="ECO:0000313" key="16">
    <source>
        <dbReference type="Proteomes" id="UP000001901"/>
    </source>
</evidence>
<dbReference type="GO" id="GO:0006285">
    <property type="term" value="P:base-excision repair, AP site formation"/>
    <property type="evidence" value="ECO:0007669"/>
    <property type="project" value="TreeGrafter"/>
</dbReference>
<evidence type="ECO:0000313" key="15">
    <source>
        <dbReference type="EMBL" id="ADB57409.1"/>
    </source>
</evidence>
<keyword evidence="11 13" id="KW-0326">Glycosidase</keyword>
<dbReference type="HAMAP" id="MF_00942">
    <property type="entry name" value="Nth"/>
    <property type="match status" value="1"/>
</dbReference>
<keyword evidence="9 13" id="KW-0234">DNA repair</keyword>
<evidence type="ECO:0000256" key="9">
    <source>
        <dbReference type="ARBA" id="ARBA00023204"/>
    </source>
</evidence>
<dbReference type="InterPro" id="IPR004035">
    <property type="entry name" value="Endouclease-III_FeS-bd_BS"/>
</dbReference>
<keyword evidence="5 13" id="KW-0378">Hydrolase</keyword>
<dbReference type="EMBL" id="CP001857">
    <property type="protein sequence ID" value="ADB57409.1"/>
    <property type="molecule type" value="Genomic_DNA"/>
</dbReference>
<keyword evidence="8 13" id="KW-0238">DNA-binding</keyword>
<keyword evidence="7 13" id="KW-0411">Iron-sulfur</keyword>
<dbReference type="FunFam" id="1.10.1670.10:FF:000001">
    <property type="entry name" value="Endonuclease III"/>
    <property type="match status" value="1"/>
</dbReference>
<keyword evidence="10 13" id="KW-0456">Lyase</keyword>
<organism evidence="15 16">
    <name type="scientific">Archaeoglobus profundus (strain DSM 5631 / JCM 9629 / NBRC 100127 / Av18)</name>
    <dbReference type="NCBI Taxonomy" id="572546"/>
    <lineage>
        <taxon>Archaea</taxon>
        <taxon>Methanobacteriati</taxon>
        <taxon>Methanobacteriota</taxon>
        <taxon>Archaeoglobi</taxon>
        <taxon>Archaeoglobales</taxon>
        <taxon>Archaeoglobaceae</taxon>
        <taxon>Archaeoglobus</taxon>
    </lineage>
</organism>
<dbReference type="PaxDb" id="572546-Arcpr_0339"/>
<keyword evidence="2 13" id="KW-0004">4Fe-4S</keyword>
<keyword evidence="16" id="KW-1185">Reference proteome</keyword>
<dbReference type="Gene3D" id="1.10.340.30">
    <property type="entry name" value="Hypothetical protein, domain 2"/>
    <property type="match status" value="1"/>
</dbReference>
<dbReference type="PANTHER" id="PTHR43286">
    <property type="entry name" value="ENDONUCLEASE III-LIKE PROTEIN 1"/>
    <property type="match status" value="1"/>
</dbReference>
<protein>
    <recommendedName>
        <fullName evidence="13">Endonuclease III</fullName>
        <ecNumber evidence="13">4.2.99.18</ecNumber>
    </recommendedName>
    <alternativeName>
        <fullName evidence="13">DNA-(apurinic or apyrimidinic site) lyase</fullName>
    </alternativeName>
</protein>
<dbReference type="PROSITE" id="PS00764">
    <property type="entry name" value="ENDONUCLEASE_III_1"/>
    <property type="match status" value="1"/>
</dbReference>
<comment type="similarity">
    <text evidence="1 13">Belongs to the Nth/MutY family.</text>
</comment>
<feature type="binding site" evidence="13">
    <location>
        <position position="186"/>
    </location>
    <ligand>
        <name>[4Fe-4S] cluster</name>
        <dbReference type="ChEBI" id="CHEBI:49883"/>
    </ligand>
</feature>
<dbReference type="RefSeq" id="WP_012939745.1">
    <property type="nucleotide sequence ID" value="NC_013741.1"/>
</dbReference>
<feature type="binding site" evidence="13">
    <location>
        <position position="193"/>
    </location>
    <ligand>
        <name>[4Fe-4S] cluster</name>
        <dbReference type="ChEBI" id="CHEBI:49883"/>
    </ligand>
</feature>
<evidence type="ECO:0000256" key="12">
    <source>
        <dbReference type="ARBA" id="ARBA00052915"/>
    </source>
</evidence>
<dbReference type="GO" id="GO:0000703">
    <property type="term" value="F:oxidized pyrimidine nucleobase lesion DNA N-glycosylase activity"/>
    <property type="evidence" value="ECO:0007669"/>
    <property type="project" value="TreeGrafter"/>
</dbReference>
<dbReference type="Proteomes" id="UP000001901">
    <property type="component" value="Chromosome"/>
</dbReference>
<dbReference type="OrthoDB" id="84708at2157"/>
<dbReference type="FunFam" id="1.10.340.30:FF:000001">
    <property type="entry name" value="Endonuclease III"/>
    <property type="match status" value="1"/>
</dbReference>
<dbReference type="GO" id="GO:0140078">
    <property type="term" value="F:class I DNA-(apurinic or apyrimidinic site) endonuclease activity"/>
    <property type="evidence" value="ECO:0007669"/>
    <property type="project" value="UniProtKB-EC"/>
</dbReference>